<sequence length="86" mass="9787">MFRRSSLLLLSHEELLGTSCYEYFHQDDLLHLAERHRKDCKKTLPVIPGISFASGTMIFAGSIGTQIANELLDFNKYGIIARVFKL</sequence>
<organism evidence="1 2">
    <name type="scientific">Xenoophorus captivus</name>
    <dbReference type="NCBI Taxonomy" id="1517983"/>
    <lineage>
        <taxon>Eukaryota</taxon>
        <taxon>Metazoa</taxon>
        <taxon>Chordata</taxon>
        <taxon>Craniata</taxon>
        <taxon>Vertebrata</taxon>
        <taxon>Euteleostomi</taxon>
        <taxon>Actinopterygii</taxon>
        <taxon>Neopterygii</taxon>
        <taxon>Teleostei</taxon>
        <taxon>Neoteleostei</taxon>
        <taxon>Acanthomorphata</taxon>
        <taxon>Ovalentaria</taxon>
        <taxon>Atherinomorphae</taxon>
        <taxon>Cyprinodontiformes</taxon>
        <taxon>Goodeidae</taxon>
        <taxon>Xenoophorus</taxon>
    </lineage>
</organism>
<dbReference type="EMBL" id="JAHRIN010052538">
    <property type="protein sequence ID" value="MEQ2210177.1"/>
    <property type="molecule type" value="Genomic_DNA"/>
</dbReference>
<reference evidence="1 2" key="1">
    <citation type="submission" date="2021-06" db="EMBL/GenBank/DDBJ databases">
        <authorList>
            <person name="Palmer J.M."/>
        </authorList>
    </citation>
    <scope>NUCLEOTIDE SEQUENCE [LARGE SCALE GENOMIC DNA]</scope>
    <source>
        <strain evidence="1 2">XC_2019</strain>
        <tissue evidence="1">Muscle</tissue>
    </source>
</reference>
<protein>
    <submittedName>
        <fullName evidence="1">Uncharacterized protein</fullName>
    </submittedName>
</protein>
<accession>A0ABV0RR59</accession>
<name>A0ABV0RR59_9TELE</name>
<proteinExistence type="predicted"/>
<comment type="caution">
    <text evidence="1">The sequence shown here is derived from an EMBL/GenBank/DDBJ whole genome shotgun (WGS) entry which is preliminary data.</text>
</comment>
<evidence type="ECO:0000313" key="1">
    <source>
        <dbReference type="EMBL" id="MEQ2210177.1"/>
    </source>
</evidence>
<gene>
    <name evidence="1" type="ORF">XENOCAPTIV_009397</name>
</gene>
<dbReference type="Proteomes" id="UP001434883">
    <property type="component" value="Unassembled WGS sequence"/>
</dbReference>
<evidence type="ECO:0000313" key="2">
    <source>
        <dbReference type="Proteomes" id="UP001434883"/>
    </source>
</evidence>
<keyword evidence="2" id="KW-1185">Reference proteome</keyword>